<sequence>MDGATSSIRMRDRGSDGWVCGDATTAVGALWTNTSWNRHNPLTSDSDVATQRRLLTERGATRERT</sequence>
<dbReference type="Gramene" id="MELO3C016103.2.1">
    <property type="protein sequence ID" value="MELO3C016103.2.1"/>
    <property type="gene ID" value="MELO3C016103.2"/>
</dbReference>
<dbReference type="AlphaFoldDB" id="A0A9I9DBT7"/>
<dbReference type="EnsemblPlants" id="MELO3C016103.2.1">
    <property type="protein sequence ID" value="MELO3C016103.2.1"/>
    <property type="gene ID" value="MELO3C016103.2"/>
</dbReference>
<feature type="region of interest" description="Disordered" evidence="1">
    <location>
        <begin position="34"/>
        <end position="65"/>
    </location>
</feature>
<evidence type="ECO:0000313" key="2">
    <source>
        <dbReference type="EnsemblPlants" id="MELO3C016103.2.1"/>
    </source>
</evidence>
<name>A0A9I9DBT7_CUCME</name>
<protein>
    <submittedName>
        <fullName evidence="2">Uncharacterized protein</fullName>
    </submittedName>
</protein>
<organism evidence="2">
    <name type="scientific">Cucumis melo</name>
    <name type="common">Muskmelon</name>
    <dbReference type="NCBI Taxonomy" id="3656"/>
    <lineage>
        <taxon>Eukaryota</taxon>
        <taxon>Viridiplantae</taxon>
        <taxon>Streptophyta</taxon>
        <taxon>Embryophyta</taxon>
        <taxon>Tracheophyta</taxon>
        <taxon>Spermatophyta</taxon>
        <taxon>Magnoliopsida</taxon>
        <taxon>eudicotyledons</taxon>
        <taxon>Gunneridae</taxon>
        <taxon>Pentapetalae</taxon>
        <taxon>rosids</taxon>
        <taxon>fabids</taxon>
        <taxon>Cucurbitales</taxon>
        <taxon>Cucurbitaceae</taxon>
        <taxon>Benincaseae</taxon>
        <taxon>Cucumis</taxon>
    </lineage>
</organism>
<feature type="compositionally biased region" description="Basic and acidic residues" evidence="1">
    <location>
        <begin position="54"/>
        <end position="65"/>
    </location>
</feature>
<reference evidence="2" key="1">
    <citation type="submission" date="2023-03" db="UniProtKB">
        <authorList>
            <consortium name="EnsemblPlants"/>
        </authorList>
    </citation>
    <scope>IDENTIFICATION</scope>
</reference>
<evidence type="ECO:0000256" key="1">
    <source>
        <dbReference type="SAM" id="MobiDB-lite"/>
    </source>
</evidence>
<feature type="compositionally biased region" description="Polar residues" evidence="1">
    <location>
        <begin position="34"/>
        <end position="49"/>
    </location>
</feature>
<accession>A0A9I9DBT7</accession>
<proteinExistence type="predicted"/>